<dbReference type="PANTHER" id="PTHR18871:SF2">
    <property type="entry name" value="CENTROSOMAL PROTEIN OF 112 KDA"/>
    <property type="match status" value="1"/>
</dbReference>
<evidence type="ECO:0000313" key="3">
    <source>
        <dbReference type="Ensembl" id="ENSSLDP00000030053.1"/>
    </source>
</evidence>
<protein>
    <submittedName>
        <fullName evidence="3">Centrosomal protein 112</fullName>
    </submittedName>
</protein>
<proteinExistence type="predicted"/>
<dbReference type="Ensembl" id="ENSSLDT00000030925.1">
    <property type="protein sequence ID" value="ENSSLDP00000030053.1"/>
    <property type="gene ID" value="ENSSLDG00000022978.1"/>
</dbReference>
<reference evidence="3" key="2">
    <citation type="submission" date="2025-09" db="UniProtKB">
        <authorList>
            <consortium name="Ensembl"/>
        </authorList>
    </citation>
    <scope>IDENTIFICATION</scope>
</reference>
<reference evidence="3" key="1">
    <citation type="submission" date="2025-08" db="UniProtKB">
        <authorList>
            <consortium name="Ensembl"/>
        </authorList>
    </citation>
    <scope>IDENTIFICATION</scope>
</reference>
<feature type="coiled-coil region" evidence="1">
    <location>
        <begin position="320"/>
        <end position="485"/>
    </location>
</feature>
<dbReference type="InterPro" id="IPR055310">
    <property type="entry name" value="CEP112"/>
</dbReference>
<dbReference type="GeneTree" id="ENSGT00390000006544"/>
<evidence type="ECO:0000259" key="2">
    <source>
        <dbReference type="Pfam" id="PF14846"/>
    </source>
</evidence>
<dbReference type="AlphaFoldDB" id="A0A3B4YPC4"/>
<feature type="domain" description="DUF4485" evidence="2">
    <location>
        <begin position="11"/>
        <end position="95"/>
    </location>
</feature>
<organism evidence="3 4">
    <name type="scientific">Seriola lalandi dorsalis</name>
    <dbReference type="NCBI Taxonomy" id="1841481"/>
    <lineage>
        <taxon>Eukaryota</taxon>
        <taxon>Metazoa</taxon>
        <taxon>Chordata</taxon>
        <taxon>Craniata</taxon>
        <taxon>Vertebrata</taxon>
        <taxon>Euteleostomi</taxon>
        <taxon>Actinopterygii</taxon>
        <taxon>Neopterygii</taxon>
        <taxon>Teleostei</taxon>
        <taxon>Neoteleostei</taxon>
        <taxon>Acanthomorphata</taxon>
        <taxon>Carangaria</taxon>
        <taxon>Carangiformes</taxon>
        <taxon>Carangidae</taxon>
        <taxon>Seriola</taxon>
    </lineage>
</organism>
<evidence type="ECO:0000313" key="4">
    <source>
        <dbReference type="Proteomes" id="UP000261360"/>
    </source>
</evidence>
<sequence length="585" mass="68417">MSKREDSWEKLETEFDHFLLDMKPHVLKHPNKTERQQCAIWIKKLCDPATCGSGLIGRKNRNMYARLLLHMLKRGVLEGPFTSKPEPGSLKTLPAYMSIYFDEPLSGRSVQHSNAGLPDWVTGELGGYTDDSLTVGLLKDRTSSTPIATHHRYFSTVHHLGQIYTVKSFNKDILIRTIIMYILDRKNGEIEEMKSMYRAKQKESEEMIRKLEKKVQSVLRESQVICESKEKQIAELKKMSDQSADSLKNEWEKRLHAAVTEMEQEKFELQKKHTENIQELLEDTNRRLAKMEAEYNARSQVTEQTVGELELRVKQQSVEVEKGNALRQKVTQEKAQLEIQIASISAELQEANRRSVTQCEQYEHTVQKLQAKHETDMSHLHQEHVLSATKASEVIEDYEKTAAHLKQQLQDSEHRRHQQLRDQEIKFQQEKDELQINCEKKVRTRLQQQHSTEKDSLVQERQREVSSLERQARAALQQHQQHTQEWRKRDAQTISDMEVQLSSLREEFQGAHTQHKQQLAELAFLREEEKQRAFLDKEASLDRLRSDMERIRSDLERSHQHEKDAAQEKVGQHSLLMHLIKCVFG</sequence>
<dbReference type="PANTHER" id="PTHR18871">
    <property type="entry name" value="CENTROSOMAL PROTEIN OF 112 KDA"/>
    <property type="match status" value="1"/>
</dbReference>
<feature type="coiled-coil region" evidence="1">
    <location>
        <begin position="183"/>
        <end position="239"/>
    </location>
</feature>
<keyword evidence="1" id="KW-0175">Coiled coil</keyword>
<dbReference type="Proteomes" id="UP000261360">
    <property type="component" value="Unplaced"/>
</dbReference>
<dbReference type="InterPro" id="IPR027831">
    <property type="entry name" value="DUF4485"/>
</dbReference>
<evidence type="ECO:0000256" key="1">
    <source>
        <dbReference type="SAM" id="Coils"/>
    </source>
</evidence>
<dbReference type="Pfam" id="PF14846">
    <property type="entry name" value="DUF4485"/>
    <property type="match status" value="1"/>
</dbReference>
<keyword evidence="4" id="KW-1185">Reference proteome</keyword>
<accession>A0A3B4YPC4</accession>
<name>A0A3B4YPC4_SERLL</name>